<dbReference type="SUPFAM" id="SSF48239">
    <property type="entry name" value="Terpenoid cyclases/Protein prenyltransferases"/>
    <property type="match status" value="1"/>
</dbReference>
<dbReference type="InterPro" id="IPR044814">
    <property type="entry name" value="Terpene_cyclase_plant_C1"/>
</dbReference>
<gene>
    <name evidence="8" type="ORF">DKX38_028913</name>
</gene>
<evidence type="ECO:0000313" key="8">
    <source>
        <dbReference type="EMBL" id="KAB5511885.1"/>
    </source>
</evidence>
<organism evidence="8 9">
    <name type="scientific">Salix brachista</name>
    <dbReference type="NCBI Taxonomy" id="2182728"/>
    <lineage>
        <taxon>Eukaryota</taxon>
        <taxon>Viridiplantae</taxon>
        <taxon>Streptophyta</taxon>
        <taxon>Embryophyta</taxon>
        <taxon>Tracheophyta</taxon>
        <taxon>Spermatophyta</taxon>
        <taxon>Magnoliopsida</taxon>
        <taxon>eudicotyledons</taxon>
        <taxon>Gunneridae</taxon>
        <taxon>Pentapetalae</taxon>
        <taxon>rosids</taxon>
        <taxon>fabids</taxon>
        <taxon>Malpighiales</taxon>
        <taxon>Salicaceae</taxon>
        <taxon>Saliceae</taxon>
        <taxon>Salix</taxon>
    </lineage>
</organism>
<reference evidence="9" key="1">
    <citation type="journal article" date="2019" name="Gigascience">
        <title>De novo genome assembly of the endangered Acer yangbiense, a plant species with extremely small populations endemic to Yunnan Province, China.</title>
        <authorList>
            <person name="Yang J."/>
            <person name="Wariss H.M."/>
            <person name="Tao L."/>
            <person name="Zhang R."/>
            <person name="Yun Q."/>
            <person name="Hollingsworth P."/>
            <person name="Dao Z."/>
            <person name="Luo G."/>
            <person name="Guo H."/>
            <person name="Ma Y."/>
            <person name="Sun W."/>
        </authorList>
    </citation>
    <scope>NUCLEOTIDE SEQUENCE [LARGE SCALE GENOMIC DNA]</scope>
    <source>
        <strain evidence="9">cv. br00</strain>
    </source>
</reference>
<feature type="signal peptide" evidence="5">
    <location>
        <begin position="1"/>
        <end position="22"/>
    </location>
</feature>
<evidence type="ECO:0008006" key="10">
    <source>
        <dbReference type="Google" id="ProtNLM"/>
    </source>
</evidence>
<dbReference type="InterPro" id="IPR008930">
    <property type="entry name" value="Terpenoid_cyclase/PrenylTrfase"/>
</dbReference>
<accession>A0A5N5J2P2</accession>
<dbReference type="GO" id="GO:0010333">
    <property type="term" value="F:terpene synthase activity"/>
    <property type="evidence" value="ECO:0007669"/>
    <property type="project" value="InterPro"/>
</dbReference>
<evidence type="ECO:0000259" key="6">
    <source>
        <dbReference type="Pfam" id="PF01397"/>
    </source>
</evidence>
<evidence type="ECO:0000256" key="5">
    <source>
        <dbReference type="SAM" id="SignalP"/>
    </source>
</evidence>
<evidence type="ECO:0000256" key="4">
    <source>
        <dbReference type="ARBA" id="ARBA00023239"/>
    </source>
</evidence>
<dbReference type="InterPro" id="IPR050148">
    <property type="entry name" value="Terpene_synthase-like"/>
</dbReference>
<keyword evidence="3" id="KW-0460">Magnesium</keyword>
<proteinExistence type="predicted"/>
<dbReference type="InterPro" id="IPR001906">
    <property type="entry name" value="Terpene_synth_N"/>
</dbReference>
<protein>
    <recommendedName>
        <fullName evidence="10">Terpene synthase N-terminal domain-containing protein</fullName>
    </recommendedName>
</protein>
<evidence type="ECO:0000256" key="3">
    <source>
        <dbReference type="ARBA" id="ARBA00022842"/>
    </source>
</evidence>
<feature type="chain" id="PRO_5024390978" description="Terpene synthase N-terminal domain-containing protein" evidence="5">
    <location>
        <begin position="23"/>
        <end position="416"/>
    </location>
</feature>
<feature type="domain" description="Terpene synthase metal-binding" evidence="7">
    <location>
        <begin position="360"/>
        <end position="408"/>
    </location>
</feature>
<keyword evidence="2" id="KW-0479">Metal-binding</keyword>
<keyword evidence="5" id="KW-0732">Signal</keyword>
<dbReference type="SUPFAM" id="SSF48576">
    <property type="entry name" value="Terpenoid synthases"/>
    <property type="match status" value="1"/>
</dbReference>
<evidence type="ECO:0000256" key="1">
    <source>
        <dbReference type="ARBA" id="ARBA00001946"/>
    </source>
</evidence>
<name>A0A5N5J2P2_9ROSI</name>
<dbReference type="InterPro" id="IPR008949">
    <property type="entry name" value="Isoprenoid_synthase_dom_sf"/>
</dbReference>
<evidence type="ECO:0000256" key="2">
    <source>
        <dbReference type="ARBA" id="ARBA00022723"/>
    </source>
</evidence>
<dbReference type="CDD" id="cd00684">
    <property type="entry name" value="Terpene_cyclase_plant_C1"/>
    <property type="match status" value="1"/>
</dbReference>
<dbReference type="PANTHER" id="PTHR31225">
    <property type="entry name" value="OS04G0344100 PROTEIN-RELATED"/>
    <property type="match status" value="1"/>
</dbReference>
<dbReference type="Proteomes" id="UP000326939">
    <property type="component" value="Chromosome 19"/>
</dbReference>
<dbReference type="GO" id="GO:0000287">
    <property type="term" value="F:magnesium ion binding"/>
    <property type="evidence" value="ECO:0007669"/>
    <property type="project" value="InterPro"/>
</dbReference>
<dbReference type="Pfam" id="PF03936">
    <property type="entry name" value="Terpene_synth_C"/>
    <property type="match status" value="2"/>
</dbReference>
<feature type="domain" description="Terpene synthase N-terminal" evidence="6">
    <location>
        <begin position="63"/>
        <end position="238"/>
    </location>
</feature>
<evidence type="ECO:0000259" key="7">
    <source>
        <dbReference type="Pfam" id="PF03936"/>
    </source>
</evidence>
<dbReference type="PANTHER" id="PTHR31225:SF9">
    <property type="entry name" value="TERPENE SYNTHASE 10"/>
    <property type="match status" value="1"/>
</dbReference>
<dbReference type="Gene3D" id="1.50.10.130">
    <property type="entry name" value="Terpene synthase, N-terminal domain"/>
    <property type="match status" value="1"/>
</dbReference>
<comment type="caution">
    <text evidence="8">The sequence shown here is derived from an EMBL/GenBank/DDBJ whole genome shotgun (WGS) entry which is preliminary data.</text>
</comment>
<dbReference type="Gene3D" id="1.10.600.10">
    <property type="entry name" value="Farnesyl Diphosphate Synthase"/>
    <property type="match status" value="2"/>
</dbReference>
<feature type="domain" description="Terpene synthase metal-binding" evidence="7">
    <location>
        <begin position="284"/>
        <end position="355"/>
    </location>
</feature>
<dbReference type="EMBL" id="VDCV01000019">
    <property type="protein sequence ID" value="KAB5511885.1"/>
    <property type="molecule type" value="Genomic_DNA"/>
</dbReference>
<keyword evidence="4" id="KW-0456">Lyase</keyword>
<comment type="cofactor">
    <cofactor evidence="1">
        <name>Mg(2+)</name>
        <dbReference type="ChEBI" id="CHEBI:18420"/>
    </cofactor>
</comment>
<dbReference type="InterPro" id="IPR036965">
    <property type="entry name" value="Terpene_synth_N_sf"/>
</dbReference>
<sequence>MALTHFASSFCTLPTLASPTHASVGPVSSKNYRSLPPKVRCMVATEASDQIVRRSANYQSSTWEYDFVQSLTSKYKGEPYTARTKKLKAEISLRLANASKPLDQLELIDTLQRLGLSYHFVDEIESILKSLFDENHIQNTKTANDLYTTALEFRLFRQHGYKVPQEVFNQFKDEQGSFRAWLHDDVKGMLYLYEASHLLVEGESILDDARDFTTKNLEKYVKKSSSSEYLSKLVSHALELPLAWRMLRLEANWFINVYETKTDMEPILLELAKLDFNMVQAIHQEDLKHSARDRLMENFFWTVGVLFEPHFSNCRRMLAKVNSFITTIDDVYDVYGTLDELELFTDAILRSTYWDELDWWAGLCKSYLVEAKWYYSGYTPSLQEYLDNAWVSSSAPVILVHAYFYVSSPIRRPRVQ</sequence>
<keyword evidence="9" id="KW-1185">Reference proteome</keyword>
<dbReference type="GO" id="GO:0016102">
    <property type="term" value="P:diterpenoid biosynthetic process"/>
    <property type="evidence" value="ECO:0007669"/>
    <property type="project" value="InterPro"/>
</dbReference>
<dbReference type="AlphaFoldDB" id="A0A5N5J2P2"/>
<dbReference type="FunFam" id="1.50.10.130:FF:000001">
    <property type="entry name" value="Isoprene synthase, chloroplastic"/>
    <property type="match status" value="1"/>
</dbReference>
<evidence type="ECO:0000313" key="9">
    <source>
        <dbReference type="Proteomes" id="UP000326939"/>
    </source>
</evidence>
<dbReference type="Pfam" id="PF01397">
    <property type="entry name" value="Terpene_synth"/>
    <property type="match status" value="1"/>
</dbReference>
<dbReference type="InterPro" id="IPR005630">
    <property type="entry name" value="Terpene_synthase_metal-bd"/>
</dbReference>